<dbReference type="AlphaFoldDB" id="A0A5J6RFB6"/>
<dbReference type="Gene3D" id="1.25.40.10">
    <property type="entry name" value="Tetratricopeptide repeat domain"/>
    <property type="match status" value="1"/>
</dbReference>
<dbReference type="GO" id="GO:0046677">
    <property type="term" value="P:response to antibiotic"/>
    <property type="evidence" value="ECO:0007669"/>
    <property type="project" value="UniProtKB-KW"/>
</dbReference>
<dbReference type="InterPro" id="IPR011990">
    <property type="entry name" value="TPR-like_helical_dom_sf"/>
</dbReference>
<keyword evidence="8" id="KW-1185">Reference proteome</keyword>
<evidence type="ECO:0000313" key="8">
    <source>
        <dbReference type="Proteomes" id="UP000305417"/>
    </source>
</evidence>
<organism evidence="6 9">
    <name type="scientific">Aliarcobacter cibarius</name>
    <dbReference type="NCBI Taxonomy" id="255507"/>
    <lineage>
        <taxon>Bacteria</taxon>
        <taxon>Pseudomonadati</taxon>
        <taxon>Campylobacterota</taxon>
        <taxon>Epsilonproteobacteria</taxon>
        <taxon>Campylobacterales</taxon>
        <taxon>Arcobacteraceae</taxon>
        <taxon>Aliarcobacter</taxon>
    </lineage>
</organism>
<keyword evidence="3" id="KW-1015">Disulfide bond</keyword>
<dbReference type="PANTHER" id="PTHR11102:SF160">
    <property type="entry name" value="ERAD-ASSOCIATED E3 UBIQUITIN-PROTEIN LIGASE COMPONENT HRD3"/>
    <property type="match status" value="1"/>
</dbReference>
<sequence length="167" mass="19220">MKKIVLFFILVKSLYAENFNDVTKALEKDDYKNAYTILKSLENKQDKNVLFELARLYDYGCWVRQNISEAVKYYKKAAALGHVEAKYNLGIIYYLGEDNLKNSDGKITACNKYMDEKDDIKPSLAVLQADDKEALNWFLKANKEGHSEAKNSINLICDSKPEICKQK</sequence>
<dbReference type="PANTHER" id="PTHR11102">
    <property type="entry name" value="SEL-1-LIKE PROTEIN"/>
    <property type="match status" value="1"/>
</dbReference>
<protein>
    <recommendedName>
        <fullName evidence="2">beta-lactamase</fullName>
        <ecNumber evidence="2">3.5.2.6</ecNumber>
    </recommendedName>
</protein>
<accession>A0A5J6RFB6</accession>
<evidence type="ECO:0000256" key="1">
    <source>
        <dbReference type="ARBA" id="ARBA00001526"/>
    </source>
</evidence>
<dbReference type="EMBL" id="VBUC01000036">
    <property type="protein sequence ID" value="TLS96028.1"/>
    <property type="molecule type" value="Genomic_DNA"/>
</dbReference>
<dbReference type="Pfam" id="PF23310">
    <property type="entry name" value="TPR_27"/>
    <property type="match status" value="1"/>
</dbReference>
<proteinExistence type="predicted"/>
<dbReference type="InterPro" id="IPR050767">
    <property type="entry name" value="Sel1_AlgK"/>
</dbReference>
<reference evidence="7 8" key="1">
    <citation type="submission" date="2019-05" db="EMBL/GenBank/DDBJ databases">
        <title>Arcobacter cibarius and Arcobacter thereius providing challenges in identification an antibiotic susceptibility and Quinolone resistance.</title>
        <authorList>
            <person name="Busch A."/>
            <person name="Hanel I."/>
            <person name="Hotzel H."/>
            <person name="Tomaso H."/>
        </authorList>
    </citation>
    <scope>NUCLEOTIDE SEQUENCE [LARGE SCALE GENOMIC DNA]</scope>
    <source>
        <strain evidence="7 8">16CS0831-2</strain>
    </source>
</reference>
<dbReference type="InterPro" id="IPR057136">
    <property type="entry name" value="At2g35280_TPR_dom"/>
</dbReference>
<dbReference type="InterPro" id="IPR006597">
    <property type="entry name" value="Sel1-like"/>
</dbReference>
<evidence type="ECO:0000313" key="7">
    <source>
        <dbReference type="EMBL" id="TLS96028.1"/>
    </source>
</evidence>
<evidence type="ECO:0000259" key="5">
    <source>
        <dbReference type="Pfam" id="PF23310"/>
    </source>
</evidence>
<keyword evidence="4" id="KW-0046">Antibiotic resistance</keyword>
<dbReference type="Proteomes" id="UP000509513">
    <property type="component" value="Chromosome"/>
</dbReference>
<dbReference type="EMBL" id="CP054051">
    <property type="protein sequence ID" value="QKJ26889.1"/>
    <property type="molecule type" value="Genomic_DNA"/>
</dbReference>
<dbReference type="STRING" id="1442598.GCA_000522465_00619"/>
<dbReference type="GO" id="GO:0008800">
    <property type="term" value="F:beta-lactamase activity"/>
    <property type="evidence" value="ECO:0007669"/>
    <property type="project" value="UniProtKB-EC"/>
</dbReference>
<comment type="catalytic activity">
    <reaction evidence="1">
        <text>a beta-lactam + H2O = a substituted beta-amino acid</text>
        <dbReference type="Rhea" id="RHEA:20401"/>
        <dbReference type="ChEBI" id="CHEBI:15377"/>
        <dbReference type="ChEBI" id="CHEBI:35627"/>
        <dbReference type="ChEBI" id="CHEBI:140347"/>
        <dbReference type="EC" id="3.5.2.6"/>
    </reaction>
</comment>
<evidence type="ECO:0000256" key="2">
    <source>
        <dbReference type="ARBA" id="ARBA00012865"/>
    </source>
</evidence>
<dbReference type="KEGG" id="acib:ACBT_0977"/>
<dbReference type="SUPFAM" id="SSF81901">
    <property type="entry name" value="HCP-like"/>
    <property type="match status" value="1"/>
</dbReference>
<feature type="domain" description="At2g35280-like TPR" evidence="5">
    <location>
        <begin position="61"/>
        <end position="109"/>
    </location>
</feature>
<dbReference type="Proteomes" id="UP000305417">
    <property type="component" value="Unassembled WGS sequence"/>
</dbReference>
<reference evidence="6 9" key="2">
    <citation type="submission" date="2020-05" db="EMBL/GenBank/DDBJ databases">
        <title>Complete genome sequencing of Campylobacter and Arcobacter type strains.</title>
        <authorList>
            <person name="Miller W.G."/>
            <person name="Yee E."/>
        </authorList>
    </citation>
    <scope>NUCLEOTIDE SEQUENCE [LARGE SCALE GENOMIC DNA]</scope>
    <source>
        <strain evidence="6 9">LMG 21996</strain>
    </source>
</reference>
<dbReference type="RefSeq" id="WP_024774779.1">
    <property type="nucleotide sequence ID" value="NZ_CP043857.1"/>
</dbReference>
<dbReference type="SMART" id="SM00671">
    <property type="entry name" value="SEL1"/>
    <property type="match status" value="1"/>
</dbReference>
<evidence type="ECO:0000313" key="6">
    <source>
        <dbReference type="EMBL" id="QKJ26889.1"/>
    </source>
</evidence>
<name>A0A5J6RFB6_9BACT</name>
<evidence type="ECO:0000313" key="9">
    <source>
        <dbReference type="Proteomes" id="UP000509513"/>
    </source>
</evidence>
<evidence type="ECO:0000256" key="3">
    <source>
        <dbReference type="ARBA" id="ARBA00023157"/>
    </source>
</evidence>
<dbReference type="Pfam" id="PF08238">
    <property type="entry name" value="Sel1"/>
    <property type="match status" value="1"/>
</dbReference>
<gene>
    <name evidence="6" type="ORF">ACBT_0977</name>
    <name evidence="7" type="ORF">FE247_10400</name>
</gene>
<dbReference type="EC" id="3.5.2.6" evidence="2"/>
<evidence type="ECO:0000256" key="4">
    <source>
        <dbReference type="ARBA" id="ARBA00023251"/>
    </source>
</evidence>